<organism evidence="1 2">
    <name type="scientific">Cochleicola gelatinilyticus</name>
    <dbReference type="NCBI Taxonomy" id="1763537"/>
    <lineage>
        <taxon>Bacteria</taxon>
        <taxon>Pseudomonadati</taxon>
        <taxon>Bacteroidota</taxon>
        <taxon>Flavobacteriia</taxon>
        <taxon>Flavobacteriales</taxon>
        <taxon>Flavobacteriaceae</taxon>
        <taxon>Cochleicola</taxon>
    </lineage>
</organism>
<evidence type="ECO:0000313" key="2">
    <source>
        <dbReference type="Proteomes" id="UP000077013"/>
    </source>
</evidence>
<dbReference type="OrthoDB" id="1449167at2"/>
<proteinExistence type="predicted"/>
<dbReference type="Proteomes" id="UP000077013">
    <property type="component" value="Unassembled WGS sequence"/>
</dbReference>
<accession>A0A167IKT2</accession>
<reference evidence="1 2" key="1">
    <citation type="submission" date="2016-02" db="EMBL/GenBank/DDBJ databases">
        <title>Ulvibacter sp. LPB0005, isolated from Thais luteostoma.</title>
        <authorList>
            <person name="Shin S.-K."/>
            <person name="Yi H."/>
        </authorList>
    </citation>
    <scope>NUCLEOTIDE SEQUENCE [LARGE SCALE GENOMIC DNA]</scope>
    <source>
        <strain evidence="1 2">LPB0005</strain>
    </source>
</reference>
<dbReference type="EMBL" id="LRXL01000026">
    <property type="protein sequence ID" value="OAB79757.1"/>
    <property type="molecule type" value="Genomic_DNA"/>
</dbReference>
<comment type="caution">
    <text evidence="1">The sequence shown here is derived from an EMBL/GenBank/DDBJ whole genome shotgun (WGS) entry which is preliminary data.</text>
</comment>
<evidence type="ECO:0000313" key="1">
    <source>
        <dbReference type="EMBL" id="OAB79757.1"/>
    </source>
</evidence>
<dbReference type="RefSeq" id="WP_068589696.1">
    <property type="nucleotide sequence ID" value="NZ_LRXL01000026.1"/>
</dbReference>
<name>A0A167IKT2_9FLAO</name>
<sequence>MKYTDYFSFYLKNYGVPDLSAEQWQRLLNIVFMESLIVSSSETQQISKNHNKTYRQTKSLNSLTGRKEPILLMKEMLKLSKKVK</sequence>
<keyword evidence="2" id="KW-1185">Reference proteome</keyword>
<protein>
    <submittedName>
        <fullName evidence="1">Uncharacterized protein</fullName>
    </submittedName>
</protein>
<dbReference type="AlphaFoldDB" id="A0A167IKT2"/>
<gene>
    <name evidence="1" type="ORF">ULVI_03150</name>
</gene>